<feature type="domain" description="Cytochrome c" evidence="9">
    <location>
        <begin position="23"/>
        <end position="115"/>
    </location>
</feature>
<reference evidence="10 11" key="1">
    <citation type="submission" date="2017-10" db="EMBL/GenBank/DDBJ databases">
        <authorList>
            <person name="Banno H."/>
            <person name="Chua N.-H."/>
        </authorList>
    </citation>
    <scope>NUCLEOTIDE SEQUENCE [LARGE SCALE GENOMIC DNA]</scope>
    <source>
        <strain evidence="10">Vibrio tapetis CECT4600</strain>
    </source>
</reference>
<keyword evidence="1" id="KW-0813">Transport</keyword>
<keyword evidence="4" id="KW-0249">Electron transport</keyword>
<dbReference type="RefSeq" id="WP_102524935.1">
    <property type="nucleotide sequence ID" value="NZ_LT960612.1"/>
</dbReference>
<dbReference type="OrthoDB" id="9773456at2"/>
<protein>
    <submittedName>
        <fullName evidence="10">Cytochrome c-552 (Modular protein)</fullName>
    </submittedName>
</protein>
<dbReference type="Proteomes" id="UP000235828">
    <property type="component" value="Chromosome B"/>
</dbReference>
<sequence>MNKLLAIYVLTFSPLFSVVANADDSAIERGKFKSPSCQFCHIPADSTAQSNGSSGSSDPSYPNLNGQNETYLLNAMGAYQSGHRTGGLAEMMQAQLQKLNSDDLKDIAAYYSSQPN</sequence>
<name>A0A2N8ZLI9_9VIBR</name>
<dbReference type="SUPFAM" id="SSF46626">
    <property type="entry name" value="Cytochrome c"/>
    <property type="match status" value="1"/>
</dbReference>
<dbReference type="PANTHER" id="PTHR33751">
    <property type="entry name" value="CBB3-TYPE CYTOCHROME C OXIDASE SUBUNIT FIXP"/>
    <property type="match status" value="1"/>
</dbReference>
<evidence type="ECO:0000256" key="1">
    <source>
        <dbReference type="ARBA" id="ARBA00022448"/>
    </source>
</evidence>
<evidence type="ECO:0000256" key="2">
    <source>
        <dbReference type="ARBA" id="ARBA00022617"/>
    </source>
</evidence>
<evidence type="ECO:0000256" key="8">
    <source>
        <dbReference type="SAM" id="SignalP"/>
    </source>
</evidence>
<dbReference type="InterPro" id="IPR009056">
    <property type="entry name" value="Cyt_c-like_dom"/>
</dbReference>
<dbReference type="EMBL" id="LT960612">
    <property type="protein sequence ID" value="SON52770.1"/>
    <property type="molecule type" value="Genomic_DNA"/>
</dbReference>
<dbReference type="AlphaFoldDB" id="A0A2N8ZLI9"/>
<feature type="region of interest" description="Disordered" evidence="7">
    <location>
        <begin position="46"/>
        <end position="67"/>
    </location>
</feature>
<evidence type="ECO:0000256" key="4">
    <source>
        <dbReference type="ARBA" id="ARBA00022982"/>
    </source>
</evidence>
<keyword evidence="11" id="KW-1185">Reference proteome</keyword>
<keyword evidence="8" id="KW-0732">Signal</keyword>
<dbReference type="Gene3D" id="1.10.760.10">
    <property type="entry name" value="Cytochrome c-like domain"/>
    <property type="match status" value="1"/>
</dbReference>
<dbReference type="GO" id="GO:0020037">
    <property type="term" value="F:heme binding"/>
    <property type="evidence" value="ECO:0007669"/>
    <property type="project" value="InterPro"/>
</dbReference>
<evidence type="ECO:0000259" key="9">
    <source>
        <dbReference type="PROSITE" id="PS51007"/>
    </source>
</evidence>
<keyword evidence="2 6" id="KW-0349">Heme</keyword>
<evidence type="ECO:0000313" key="11">
    <source>
        <dbReference type="Proteomes" id="UP000235828"/>
    </source>
</evidence>
<feature type="signal peptide" evidence="8">
    <location>
        <begin position="1"/>
        <end position="22"/>
    </location>
</feature>
<evidence type="ECO:0000256" key="3">
    <source>
        <dbReference type="ARBA" id="ARBA00022723"/>
    </source>
</evidence>
<feature type="chain" id="PRO_5014899395" evidence="8">
    <location>
        <begin position="23"/>
        <end position="116"/>
    </location>
</feature>
<keyword evidence="3 6" id="KW-0479">Metal-binding</keyword>
<dbReference type="InterPro" id="IPR050597">
    <property type="entry name" value="Cytochrome_c_Oxidase_Subunit"/>
</dbReference>
<dbReference type="PROSITE" id="PS51007">
    <property type="entry name" value="CYTC"/>
    <property type="match status" value="1"/>
</dbReference>
<evidence type="ECO:0000256" key="6">
    <source>
        <dbReference type="PROSITE-ProRule" id="PRU00433"/>
    </source>
</evidence>
<keyword evidence="5 6" id="KW-0408">Iron</keyword>
<dbReference type="KEGG" id="vta:B1159"/>
<dbReference type="PANTHER" id="PTHR33751:SF9">
    <property type="entry name" value="CYTOCHROME C4"/>
    <property type="match status" value="1"/>
</dbReference>
<evidence type="ECO:0000256" key="7">
    <source>
        <dbReference type="SAM" id="MobiDB-lite"/>
    </source>
</evidence>
<dbReference type="GO" id="GO:0009055">
    <property type="term" value="F:electron transfer activity"/>
    <property type="evidence" value="ECO:0007669"/>
    <property type="project" value="InterPro"/>
</dbReference>
<dbReference type="GO" id="GO:0046872">
    <property type="term" value="F:metal ion binding"/>
    <property type="evidence" value="ECO:0007669"/>
    <property type="project" value="UniProtKB-KW"/>
</dbReference>
<proteinExistence type="predicted"/>
<feature type="compositionally biased region" description="Low complexity" evidence="7">
    <location>
        <begin position="50"/>
        <end position="63"/>
    </location>
</feature>
<organism evidence="10 11">
    <name type="scientific">Vibrio tapetis subsp. tapetis</name>
    <dbReference type="NCBI Taxonomy" id="1671868"/>
    <lineage>
        <taxon>Bacteria</taxon>
        <taxon>Pseudomonadati</taxon>
        <taxon>Pseudomonadota</taxon>
        <taxon>Gammaproteobacteria</taxon>
        <taxon>Vibrionales</taxon>
        <taxon>Vibrionaceae</taxon>
        <taxon>Vibrio</taxon>
    </lineage>
</organism>
<accession>A0A2N8ZLI9</accession>
<evidence type="ECO:0000313" key="10">
    <source>
        <dbReference type="EMBL" id="SON52770.1"/>
    </source>
</evidence>
<evidence type="ECO:0000256" key="5">
    <source>
        <dbReference type="ARBA" id="ARBA00023004"/>
    </source>
</evidence>
<dbReference type="InterPro" id="IPR036909">
    <property type="entry name" value="Cyt_c-like_dom_sf"/>
</dbReference>
<gene>
    <name evidence="10" type="ORF">VTAP4600_B1159</name>
</gene>